<dbReference type="PANTHER" id="PTHR16943">
    <property type="entry name" value="2-METHYLCITRATE DEHYDRATASE-RELATED"/>
    <property type="match status" value="1"/>
</dbReference>
<feature type="domain" description="MmgE/PrpD N-terminal" evidence="2">
    <location>
        <begin position="27"/>
        <end position="244"/>
    </location>
</feature>
<dbReference type="Proteomes" id="UP001055167">
    <property type="component" value="Unassembled WGS sequence"/>
</dbReference>
<evidence type="ECO:0000259" key="3">
    <source>
        <dbReference type="Pfam" id="PF19305"/>
    </source>
</evidence>
<evidence type="ECO:0008006" key="6">
    <source>
        <dbReference type="Google" id="ProtNLM"/>
    </source>
</evidence>
<dbReference type="InterPro" id="IPR042188">
    <property type="entry name" value="MmgE/PrpD_sf_2"/>
</dbReference>
<dbReference type="Gene3D" id="3.30.1330.120">
    <property type="entry name" value="2-methylcitrate dehydratase PrpD"/>
    <property type="match status" value="1"/>
</dbReference>
<comment type="caution">
    <text evidence="4">The sequence shown here is derived from an EMBL/GenBank/DDBJ whole genome shotgun (WGS) entry which is preliminary data.</text>
</comment>
<reference evidence="4" key="1">
    <citation type="journal article" date="2021" name="Front. Microbiol.">
        <title>Comprehensive Comparative Genomics and Phenotyping of Methylobacterium Species.</title>
        <authorList>
            <person name="Alessa O."/>
            <person name="Ogura Y."/>
            <person name="Fujitani Y."/>
            <person name="Takami H."/>
            <person name="Hayashi T."/>
            <person name="Sahin N."/>
            <person name="Tani A."/>
        </authorList>
    </citation>
    <scope>NUCLEOTIDE SEQUENCE</scope>
    <source>
        <strain evidence="4">KCTC 52305</strain>
    </source>
</reference>
<dbReference type="Gene3D" id="1.10.4100.10">
    <property type="entry name" value="2-methylcitrate dehydratase PrpD"/>
    <property type="match status" value="1"/>
</dbReference>
<name>A0ABQ4R352_9HYPH</name>
<dbReference type="EMBL" id="BPQH01000017">
    <property type="protein sequence ID" value="GJD52110.1"/>
    <property type="molecule type" value="Genomic_DNA"/>
</dbReference>
<dbReference type="Pfam" id="PF03972">
    <property type="entry name" value="MmgE_PrpD_N"/>
    <property type="match status" value="1"/>
</dbReference>
<organism evidence="4 5">
    <name type="scientific">Methylobacterium crusticola</name>
    <dbReference type="NCBI Taxonomy" id="1697972"/>
    <lineage>
        <taxon>Bacteria</taxon>
        <taxon>Pseudomonadati</taxon>
        <taxon>Pseudomonadota</taxon>
        <taxon>Alphaproteobacteria</taxon>
        <taxon>Hyphomicrobiales</taxon>
        <taxon>Methylobacteriaceae</taxon>
        <taxon>Methylobacterium</taxon>
    </lineage>
</organism>
<dbReference type="InterPro" id="IPR005656">
    <property type="entry name" value="MmgE_PrpD"/>
</dbReference>
<evidence type="ECO:0000313" key="4">
    <source>
        <dbReference type="EMBL" id="GJD52110.1"/>
    </source>
</evidence>
<feature type="domain" description="MmgE/PrpD C-terminal" evidence="3">
    <location>
        <begin position="281"/>
        <end position="449"/>
    </location>
</feature>
<dbReference type="RefSeq" id="WP_128561662.1">
    <property type="nucleotide sequence ID" value="NZ_BPQH01000017.1"/>
</dbReference>
<keyword evidence="5" id="KW-1185">Reference proteome</keyword>
<evidence type="ECO:0000256" key="1">
    <source>
        <dbReference type="ARBA" id="ARBA00006174"/>
    </source>
</evidence>
<dbReference type="SUPFAM" id="SSF103378">
    <property type="entry name" value="2-methylcitrate dehydratase PrpD"/>
    <property type="match status" value="1"/>
</dbReference>
<dbReference type="PANTHER" id="PTHR16943:SF8">
    <property type="entry name" value="2-METHYLCITRATE DEHYDRATASE"/>
    <property type="match status" value="1"/>
</dbReference>
<comment type="similarity">
    <text evidence="1">Belongs to the PrpD family.</text>
</comment>
<evidence type="ECO:0000313" key="5">
    <source>
        <dbReference type="Proteomes" id="UP001055167"/>
    </source>
</evidence>
<reference evidence="4" key="2">
    <citation type="submission" date="2021-08" db="EMBL/GenBank/DDBJ databases">
        <authorList>
            <person name="Tani A."/>
            <person name="Ola A."/>
            <person name="Ogura Y."/>
            <person name="Katsura K."/>
            <person name="Hayashi T."/>
        </authorList>
    </citation>
    <scope>NUCLEOTIDE SEQUENCE</scope>
    <source>
        <strain evidence="4">KCTC 52305</strain>
    </source>
</reference>
<dbReference type="InterPro" id="IPR045336">
    <property type="entry name" value="MmgE_PrpD_N"/>
</dbReference>
<protein>
    <recommendedName>
        <fullName evidence="6">MmgE/PrpD family protein</fullName>
    </recommendedName>
</protein>
<accession>A0ABQ4R352</accession>
<dbReference type="InterPro" id="IPR042183">
    <property type="entry name" value="MmgE/PrpD_sf_1"/>
</dbReference>
<dbReference type="InterPro" id="IPR045337">
    <property type="entry name" value="MmgE_PrpD_C"/>
</dbReference>
<gene>
    <name evidence="4" type="ORF">OPKNFCMD_4872</name>
</gene>
<proteinExistence type="inferred from homology"/>
<dbReference type="Pfam" id="PF19305">
    <property type="entry name" value="MmgE_PrpD_C"/>
    <property type="match status" value="1"/>
</dbReference>
<evidence type="ECO:0000259" key="2">
    <source>
        <dbReference type="Pfam" id="PF03972"/>
    </source>
</evidence>
<sequence length="465" mass="48403">MGIVTPGVVPASRLVADAAPAWLEDWTAFAAGLSFADLPEPVVARTRLVLLDCLGVVAAGMQEPEMRALVDRLAGRRPGAAVAIGSGRGLDPRDAALANGAAGTMLELDEGNQYARGHPAIHVVPAALAAAQERGASGPALIAAIALGYEIGARIGIASRLRVTMHPHGTWGTVGAALAVAKLHGADAAAIGQAIGIASSLGLSTSRRTMLEGASVRNTYAGFSGQLGLAAWDLAASGFTAERDGIGTVYGSVIAEDFSAAAMTEELGRRWEIARNYFKRHAACRYTHGALDALAAIVAEAGGRIDPEAVRSIEVETYVWAAQLDHPAPRTMLAAKFSLPFALAAALVRGAADVAAFRDAARADPRILALARRVAVREDPALTAQLPGLRPARVSVTLADGRRLTAETLTNRGDAEDPYADAEVVDKFRDLARPVWGTARAEAVVRAVAELDRAEDLRPLLALIA</sequence>
<dbReference type="InterPro" id="IPR036148">
    <property type="entry name" value="MmgE/PrpD_sf"/>
</dbReference>